<evidence type="ECO:0000313" key="2">
    <source>
        <dbReference type="Proteomes" id="UP000595140"/>
    </source>
</evidence>
<name>A0A484LH03_9ASTE</name>
<dbReference type="EMBL" id="OOIL02001452">
    <property type="protein sequence ID" value="VFQ75805.1"/>
    <property type="molecule type" value="Genomic_DNA"/>
</dbReference>
<reference evidence="1 2" key="1">
    <citation type="submission" date="2018-04" db="EMBL/GenBank/DDBJ databases">
        <authorList>
            <person name="Vogel A."/>
        </authorList>
    </citation>
    <scope>NUCLEOTIDE SEQUENCE [LARGE SCALE GENOMIC DNA]</scope>
</reference>
<accession>A0A484LH03</accession>
<dbReference type="AlphaFoldDB" id="A0A484LH03"/>
<gene>
    <name evidence="1" type="ORF">CCAM_LOCUS17581</name>
</gene>
<evidence type="ECO:0000313" key="1">
    <source>
        <dbReference type="EMBL" id="VFQ75805.1"/>
    </source>
</evidence>
<sequence>MSGIFSSLGKLKNAFAASKAPFMTKGGAHFLNHTRAHTRVFHGGKINDGQVIARGAGGASGAAGAL</sequence>
<organism evidence="1 2">
    <name type="scientific">Cuscuta campestris</name>
    <dbReference type="NCBI Taxonomy" id="132261"/>
    <lineage>
        <taxon>Eukaryota</taxon>
        <taxon>Viridiplantae</taxon>
        <taxon>Streptophyta</taxon>
        <taxon>Embryophyta</taxon>
        <taxon>Tracheophyta</taxon>
        <taxon>Spermatophyta</taxon>
        <taxon>Magnoliopsida</taxon>
        <taxon>eudicotyledons</taxon>
        <taxon>Gunneridae</taxon>
        <taxon>Pentapetalae</taxon>
        <taxon>asterids</taxon>
        <taxon>lamiids</taxon>
        <taxon>Solanales</taxon>
        <taxon>Convolvulaceae</taxon>
        <taxon>Cuscuteae</taxon>
        <taxon>Cuscuta</taxon>
        <taxon>Cuscuta subgen. Grammica</taxon>
        <taxon>Cuscuta sect. Cleistogrammica</taxon>
    </lineage>
</organism>
<protein>
    <submittedName>
        <fullName evidence="1">Uncharacterized protein</fullName>
    </submittedName>
</protein>
<dbReference type="Proteomes" id="UP000595140">
    <property type="component" value="Unassembled WGS sequence"/>
</dbReference>
<keyword evidence="2" id="KW-1185">Reference proteome</keyword>
<proteinExistence type="predicted"/>